<name>A0A252F6I0_9FIRM</name>
<comment type="caution">
    <text evidence="2">The sequence shown here is derived from an EMBL/GenBank/DDBJ whole genome shotgun (WGS) entry which is preliminary data.</text>
</comment>
<dbReference type="SUPFAM" id="SSF55383">
    <property type="entry name" value="Copper amine oxidase, domain N"/>
    <property type="match status" value="1"/>
</dbReference>
<dbReference type="AlphaFoldDB" id="A0A252F6I0"/>
<dbReference type="PANTHER" id="PTHR31891:SF1">
    <property type="entry name" value="FORMAMIDASE C869.04-RELATED"/>
    <property type="match status" value="1"/>
</dbReference>
<reference evidence="2 3" key="1">
    <citation type="submission" date="2017-05" db="EMBL/GenBank/DDBJ databases">
        <title>Butyricicoccus porcorum sp. nov. a butyrate-producing bacterium from the swine intestinal tract.</title>
        <authorList>
            <person name="Trachsel J."/>
            <person name="Humphrey S."/>
            <person name="Allen H.K."/>
        </authorList>
    </citation>
    <scope>NUCLEOTIDE SEQUENCE [LARGE SCALE GENOMIC DNA]</scope>
    <source>
        <strain evidence="2">BB10</strain>
    </source>
</reference>
<dbReference type="Pfam" id="PF07833">
    <property type="entry name" value="Cu_amine_oxidN1"/>
    <property type="match status" value="1"/>
</dbReference>
<feature type="domain" description="Copper amine oxidase-like N-terminal" evidence="1">
    <location>
        <begin position="426"/>
        <end position="511"/>
    </location>
</feature>
<evidence type="ECO:0000313" key="2">
    <source>
        <dbReference type="EMBL" id="OUM21388.1"/>
    </source>
</evidence>
<dbReference type="SUPFAM" id="SSF141130">
    <property type="entry name" value="Acetamidase/Formamidase-like"/>
    <property type="match status" value="1"/>
</dbReference>
<dbReference type="PANTHER" id="PTHR31891">
    <property type="entry name" value="FORMAMIDASE C869.04-RELATED"/>
    <property type="match status" value="1"/>
</dbReference>
<sequence length="523" mass="56427">MLLVSGLLTGAVAGCGSSTQTTDSGSGTTAQTAAQDDTFEILQTKDDGTIMGDYYVGSNEDTINWGRLPNRDTEPVLTVESGSTVTFDTVSHEGLLEDQGRDALEYFTSQGVSEDEILTDAINITDSDIAHDFLEDGPHIVTGPVEVEGAEPGDVLKVEVLDLQPRVPYGVISNRHYKGALPDEFPENSPRYDDASAEEPEKYGDVSKFAPIKKVDDVWCSYYEVDGKEVTYELDPFLGIMGVATDTEEMLSSVPPTEQGGNLDINELGEGSTLYLPIEVEGAMFYTGDPHFAQGDGEVALTALEGSLRGTVRLTVLKNGSEEIVGDSENFTQPFGETEDYWIPIGLDEDLDEAMKEACRESIDFLNEQLGVDRDMAYAYLSAATDYEVSQVVDKTKGIHALIKKTDFINLLDINLTAGDTKQDVAVIDRTFYTPLEDTVKALGGSVKWNGDTATVTLGSVEATMTKNSNIYYSNGAKVVQDSALVEQDGTVLIPVQALNEVLNAAVNWSTVGKSLNGVVTAK</sequence>
<protein>
    <submittedName>
        <fullName evidence="2">Acetamidase</fullName>
    </submittedName>
</protein>
<dbReference type="InterPro" id="IPR036582">
    <property type="entry name" value="Mao_N_sf"/>
</dbReference>
<dbReference type="Pfam" id="PF03069">
    <property type="entry name" value="FmdA_AmdA"/>
    <property type="match status" value="2"/>
</dbReference>
<dbReference type="Gene3D" id="3.10.28.20">
    <property type="entry name" value="Acetamidase/Formamidase-like domains"/>
    <property type="match status" value="1"/>
</dbReference>
<dbReference type="EMBL" id="NHOC01000002">
    <property type="protein sequence ID" value="OUM21388.1"/>
    <property type="molecule type" value="Genomic_DNA"/>
</dbReference>
<dbReference type="Gene3D" id="2.60.120.580">
    <property type="entry name" value="Acetamidase/Formamidase-like domains"/>
    <property type="match status" value="2"/>
</dbReference>
<evidence type="ECO:0000259" key="1">
    <source>
        <dbReference type="Pfam" id="PF07833"/>
    </source>
</evidence>
<proteinExistence type="predicted"/>
<dbReference type="InterPro" id="IPR004304">
    <property type="entry name" value="FmdA_AmdA"/>
</dbReference>
<dbReference type="OrthoDB" id="9811740at2"/>
<dbReference type="Gene3D" id="3.30.457.10">
    <property type="entry name" value="Copper amine oxidase-like, N-terminal domain"/>
    <property type="match status" value="1"/>
</dbReference>
<keyword evidence="3" id="KW-1185">Reference proteome</keyword>
<dbReference type="InterPro" id="IPR012854">
    <property type="entry name" value="Cu_amine_oxidase-like_N"/>
</dbReference>
<dbReference type="GO" id="GO:0016811">
    <property type="term" value="F:hydrolase activity, acting on carbon-nitrogen (but not peptide) bonds, in linear amides"/>
    <property type="evidence" value="ECO:0007669"/>
    <property type="project" value="InterPro"/>
</dbReference>
<gene>
    <name evidence="2" type="ORF">CBW42_02110</name>
</gene>
<evidence type="ECO:0000313" key="3">
    <source>
        <dbReference type="Proteomes" id="UP000194903"/>
    </source>
</evidence>
<organism evidence="2 3">
    <name type="scientific">Butyricicoccus porcorum</name>
    <dbReference type="NCBI Taxonomy" id="1945634"/>
    <lineage>
        <taxon>Bacteria</taxon>
        <taxon>Bacillati</taxon>
        <taxon>Bacillota</taxon>
        <taxon>Clostridia</taxon>
        <taxon>Eubacteriales</taxon>
        <taxon>Butyricicoccaceae</taxon>
        <taxon>Butyricicoccus</taxon>
    </lineage>
</organism>
<accession>A0A252F6I0</accession>
<dbReference type="Proteomes" id="UP000194903">
    <property type="component" value="Unassembled WGS sequence"/>
</dbReference>